<evidence type="ECO:0000313" key="3">
    <source>
        <dbReference type="Proteomes" id="UP000711047"/>
    </source>
</evidence>
<gene>
    <name evidence="2" type="ORF">HQN87_01730</name>
</gene>
<dbReference type="Proteomes" id="UP000711047">
    <property type="component" value="Unassembled WGS sequence"/>
</dbReference>
<proteinExistence type="predicted"/>
<protein>
    <submittedName>
        <fullName evidence="2">Uncharacterized protein</fullName>
    </submittedName>
</protein>
<evidence type="ECO:0000313" key="2">
    <source>
        <dbReference type="EMBL" id="NQX44037.1"/>
    </source>
</evidence>
<dbReference type="RefSeq" id="WP_173126758.1">
    <property type="nucleotide sequence ID" value="NZ_JABMKX010000001.1"/>
</dbReference>
<keyword evidence="1" id="KW-0732">Signal</keyword>
<feature type="signal peptide" evidence="1">
    <location>
        <begin position="1"/>
        <end position="29"/>
    </location>
</feature>
<evidence type="ECO:0000256" key="1">
    <source>
        <dbReference type="SAM" id="SignalP"/>
    </source>
</evidence>
<reference evidence="2 3" key="1">
    <citation type="submission" date="2020-05" db="EMBL/GenBank/DDBJ databases">
        <title>Paenibacillus glebae, sp. nov., Paenibacillus humi sp. nov., Paenibacillus pedi sp. nov., Paenibacillus terrestris sp. nov. and Paenibacillus terricola sp. nov., isolated from a forest top soil sample.</title>
        <authorList>
            <person name="Qi S."/>
            <person name="Carlier A."/>
            <person name="Cnockaert M."/>
            <person name="Vandamme P."/>
        </authorList>
    </citation>
    <scope>NUCLEOTIDE SEQUENCE [LARGE SCALE GENOMIC DNA]</scope>
    <source>
        <strain evidence="2 3">LMG 29502</strain>
    </source>
</reference>
<comment type="caution">
    <text evidence="2">The sequence shown here is derived from an EMBL/GenBank/DDBJ whole genome shotgun (WGS) entry which is preliminary data.</text>
</comment>
<accession>A0ABX2DHE2</accession>
<organism evidence="2 3">
    <name type="scientific">Paenibacillus tritici</name>
    <dbReference type="NCBI Taxonomy" id="1873425"/>
    <lineage>
        <taxon>Bacteria</taxon>
        <taxon>Bacillati</taxon>
        <taxon>Bacillota</taxon>
        <taxon>Bacilli</taxon>
        <taxon>Bacillales</taxon>
        <taxon>Paenibacillaceae</taxon>
        <taxon>Paenibacillus</taxon>
    </lineage>
</organism>
<sequence length="427" mass="48139">MLSKRFKFFTAAFALLLAAQVLVPGRSSAAGKVIEQLPTPEWSYTLPDGLSFWGTIDTLQSNKRMFIPLLKTVTVSPSKKKTSGMLYASIDRIQGSANWVYDYSDMANDQPFTAHGLYSVSNGYTYVYKKKGGIPYDLTAVDPNGKRKWTKTITDSYSPLLLDNGNISIRSGLSVNTKTIAFTEYNQDGKQVSKLKLTGKWATGILELLPNGYVVHTLLDKQNKVLGINVYRSLTALTTPLATYTVPKTVTNPYFQVHLLRGGSFLIQMSSADTWLLLGYDANGAKKWVRTLNKADHINTTGNNYLIKSDNVYRLYSKDNQLLGKQQIGEAGDREWYYRITPSGEITVEKQYQWQERPAVIDPETFEGDIAKEDFYVLDPANLQIKYHLSTSWHDYETGHNYIYAGGGELYITRSYAPKTITKYMLK</sequence>
<name>A0ABX2DHE2_9BACL</name>
<dbReference type="EMBL" id="JABMKX010000001">
    <property type="protein sequence ID" value="NQX44037.1"/>
    <property type="molecule type" value="Genomic_DNA"/>
</dbReference>
<feature type="chain" id="PRO_5047347546" evidence="1">
    <location>
        <begin position="30"/>
        <end position="427"/>
    </location>
</feature>
<keyword evidence="3" id="KW-1185">Reference proteome</keyword>